<evidence type="ECO:0000256" key="1">
    <source>
        <dbReference type="ARBA" id="ARBA00004123"/>
    </source>
</evidence>
<keyword evidence="11" id="KW-1185">Reference proteome</keyword>
<comment type="similarity">
    <text evidence="3">Belongs to the exportin family.</text>
</comment>
<keyword evidence="4" id="KW-0813">Transport</keyword>
<evidence type="ECO:0000313" key="9">
    <source>
        <dbReference type="EMBL" id="CAK9107617.1"/>
    </source>
</evidence>
<dbReference type="InterPro" id="IPR044189">
    <property type="entry name" value="XPO4/7-like"/>
</dbReference>
<dbReference type="Proteomes" id="UP001642464">
    <property type="component" value="Unassembled WGS sequence"/>
</dbReference>
<reference evidence="10 11" key="1">
    <citation type="submission" date="2024-02" db="EMBL/GenBank/DDBJ databases">
        <authorList>
            <person name="Chen Y."/>
            <person name="Shah S."/>
            <person name="Dougan E. K."/>
            <person name="Thang M."/>
            <person name="Chan C."/>
        </authorList>
    </citation>
    <scope>NUCLEOTIDE SEQUENCE [LARGE SCALE GENOMIC DNA]</scope>
</reference>
<keyword evidence="5" id="KW-0963">Cytoplasm</keyword>
<evidence type="ECO:0000256" key="3">
    <source>
        <dbReference type="ARBA" id="ARBA00009466"/>
    </source>
</evidence>
<proteinExistence type="inferred from homology"/>
<dbReference type="PANTHER" id="PTHR12596:SF2">
    <property type="entry name" value="EXPORTIN-7 ISOFORM X1"/>
    <property type="match status" value="1"/>
</dbReference>
<keyword evidence="6" id="KW-0653">Protein transport</keyword>
<comment type="subcellular location">
    <subcellularLocation>
        <location evidence="2">Cytoplasm</location>
    </subcellularLocation>
    <subcellularLocation>
        <location evidence="1">Nucleus</location>
    </subcellularLocation>
</comment>
<protein>
    <submittedName>
        <fullName evidence="10">Exportin-7 (Exp7) (Ran-binding protein 16)</fullName>
    </submittedName>
</protein>
<feature type="region of interest" description="Disordered" evidence="8">
    <location>
        <begin position="99"/>
        <end position="125"/>
    </location>
</feature>
<evidence type="ECO:0000256" key="8">
    <source>
        <dbReference type="SAM" id="MobiDB-lite"/>
    </source>
</evidence>
<evidence type="ECO:0000256" key="4">
    <source>
        <dbReference type="ARBA" id="ARBA00022448"/>
    </source>
</evidence>
<evidence type="ECO:0000256" key="6">
    <source>
        <dbReference type="ARBA" id="ARBA00022927"/>
    </source>
</evidence>
<accession>A0ABP0S5P1</accession>
<evidence type="ECO:0000256" key="7">
    <source>
        <dbReference type="ARBA" id="ARBA00023242"/>
    </source>
</evidence>
<dbReference type="EMBL" id="CAXAMM010042951">
    <property type="protein sequence ID" value="CAK9107683.1"/>
    <property type="molecule type" value="Genomic_DNA"/>
</dbReference>
<evidence type="ECO:0000256" key="5">
    <source>
        <dbReference type="ARBA" id="ARBA00022490"/>
    </source>
</evidence>
<evidence type="ECO:0000256" key="2">
    <source>
        <dbReference type="ARBA" id="ARBA00004496"/>
    </source>
</evidence>
<evidence type="ECO:0000313" key="10">
    <source>
        <dbReference type="EMBL" id="CAK9107683.1"/>
    </source>
</evidence>
<dbReference type="PANTHER" id="PTHR12596">
    <property type="entry name" value="EXPORTIN 4,7-RELATED"/>
    <property type="match status" value="1"/>
</dbReference>
<keyword evidence="7" id="KW-0539">Nucleus</keyword>
<gene>
    <name evidence="9" type="ORF">SCF082_LOCUS50092</name>
    <name evidence="10" type="ORF">SCF082_LOCUS50122</name>
</gene>
<evidence type="ECO:0000313" key="11">
    <source>
        <dbReference type="Proteomes" id="UP001642464"/>
    </source>
</evidence>
<dbReference type="EMBL" id="CAXAMM010042940">
    <property type="protein sequence ID" value="CAK9107617.1"/>
    <property type="molecule type" value="Genomic_DNA"/>
</dbReference>
<name>A0ABP0S5P1_9DINO</name>
<organism evidence="10 11">
    <name type="scientific">Durusdinium trenchii</name>
    <dbReference type="NCBI Taxonomy" id="1381693"/>
    <lineage>
        <taxon>Eukaryota</taxon>
        <taxon>Sar</taxon>
        <taxon>Alveolata</taxon>
        <taxon>Dinophyceae</taxon>
        <taxon>Suessiales</taxon>
        <taxon>Symbiodiniaceae</taxon>
        <taxon>Durusdinium</taxon>
    </lineage>
</organism>
<sequence length="154" mass="16760">MKKTRCPLKHSSSGRGLRHRRTALSFRDTALPPIFTIAIQTSGAPQGAEELFAGWQKLQQLSSGAINVPDKNDERRLSKQVLSLSCNCLSFDFMGTIPDDTSDEQGTARAPGRSSGRHGRHGRRGPEGILLWCSPSCEGLTSTRSMVQHVQEGG</sequence>
<comment type="caution">
    <text evidence="10">The sequence shown here is derived from an EMBL/GenBank/DDBJ whole genome shotgun (WGS) entry which is preliminary data.</text>
</comment>